<feature type="transmembrane region" description="Helical" evidence="2">
    <location>
        <begin position="63"/>
        <end position="84"/>
    </location>
</feature>
<keyword evidence="2" id="KW-0812">Transmembrane</keyword>
<dbReference type="EMBL" id="MN739822">
    <property type="protein sequence ID" value="QHT27421.1"/>
    <property type="molecule type" value="Genomic_DNA"/>
</dbReference>
<name>A0A6C0EFP9_9ZZZZ</name>
<reference evidence="3" key="1">
    <citation type="journal article" date="2020" name="Nature">
        <title>Giant virus diversity and host interactions through global metagenomics.</title>
        <authorList>
            <person name="Schulz F."/>
            <person name="Roux S."/>
            <person name="Paez-Espino D."/>
            <person name="Jungbluth S."/>
            <person name="Walsh D.A."/>
            <person name="Denef V.J."/>
            <person name="McMahon K.D."/>
            <person name="Konstantinidis K.T."/>
            <person name="Eloe-Fadrosh E.A."/>
            <person name="Kyrpides N.C."/>
            <person name="Woyke T."/>
        </authorList>
    </citation>
    <scope>NUCLEOTIDE SEQUENCE</scope>
    <source>
        <strain evidence="3">GVMAG-M-3300023179-33</strain>
    </source>
</reference>
<feature type="region of interest" description="Disordered" evidence="1">
    <location>
        <begin position="29"/>
        <end position="50"/>
    </location>
</feature>
<feature type="region of interest" description="Disordered" evidence="1">
    <location>
        <begin position="149"/>
        <end position="212"/>
    </location>
</feature>
<feature type="compositionally biased region" description="Polar residues" evidence="1">
    <location>
        <begin position="174"/>
        <end position="197"/>
    </location>
</feature>
<organism evidence="3">
    <name type="scientific">viral metagenome</name>
    <dbReference type="NCBI Taxonomy" id="1070528"/>
    <lineage>
        <taxon>unclassified sequences</taxon>
        <taxon>metagenomes</taxon>
        <taxon>organismal metagenomes</taxon>
    </lineage>
</organism>
<feature type="compositionally biased region" description="Low complexity" evidence="1">
    <location>
        <begin position="198"/>
        <end position="211"/>
    </location>
</feature>
<dbReference type="AlphaFoldDB" id="A0A6C0EFP9"/>
<keyword evidence="2" id="KW-1133">Transmembrane helix</keyword>
<accession>A0A6C0EFP9</accession>
<keyword evidence="2" id="KW-0472">Membrane</keyword>
<feature type="compositionally biased region" description="Low complexity" evidence="1">
    <location>
        <begin position="151"/>
        <end position="173"/>
    </location>
</feature>
<proteinExistence type="predicted"/>
<evidence type="ECO:0000256" key="1">
    <source>
        <dbReference type="SAM" id="MobiDB-lite"/>
    </source>
</evidence>
<evidence type="ECO:0000313" key="3">
    <source>
        <dbReference type="EMBL" id="QHT27421.1"/>
    </source>
</evidence>
<sequence>MNSNNDNESKNNIEDKLSSLSSSIQSGLKSLTSSSTTSPTPLMGDSSNSNTSSNKILGMDWKIFVLVIFIFGLLGINIFVYLAVGTQDVINAIKPITTAFSNLFHSIFKGNILNIFRNAIQGVYDLLFIAQGTIKGGVSAADTLTVQQTGNSNSNSNSSFNNVINSSNSPSPSTQSYKQPTSLPQTVASNGSIKNNGQSPTSQQISQQPTSLKNIPAQNVANSIPLANSLNNNALDKALNTALIQDTNGSMNMSNNTPNTFNYTADDSMSNIQQSKSNSKSGWCFIGEDRGFRSCIQVNANEKCMSGDIFPSQEICINPNLRQ</sequence>
<feature type="compositionally biased region" description="Low complexity" evidence="1">
    <location>
        <begin position="29"/>
        <end position="40"/>
    </location>
</feature>
<protein>
    <submittedName>
        <fullName evidence="3">Uncharacterized protein</fullName>
    </submittedName>
</protein>
<evidence type="ECO:0000256" key="2">
    <source>
        <dbReference type="SAM" id="Phobius"/>
    </source>
</evidence>